<feature type="transmembrane region" description="Helical" evidence="1">
    <location>
        <begin position="6"/>
        <end position="29"/>
    </location>
</feature>
<reference evidence="3" key="1">
    <citation type="journal article" date="2016" name="Nature">
        <title>Genome evolution in the allotetraploid frog Xenopus laevis.</title>
        <authorList>
            <person name="Session A.M."/>
            <person name="Uno Y."/>
            <person name="Kwon T."/>
            <person name="Chapman J.A."/>
            <person name="Toyoda A."/>
            <person name="Takahashi S."/>
            <person name="Fukui A."/>
            <person name="Hikosaka A."/>
            <person name="Suzuki A."/>
            <person name="Kondo M."/>
            <person name="van Heeringen S.J."/>
            <person name="Quigley I."/>
            <person name="Heinz S."/>
            <person name="Ogino H."/>
            <person name="Ochi H."/>
            <person name="Hellsten U."/>
            <person name="Lyons J.B."/>
            <person name="Simakov O."/>
            <person name="Putnam N."/>
            <person name="Stites J."/>
            <person name="Kuroki Y."/>
            <person name="Tanaka T."/>
            <person name="Michiue T."/>
            <person name="Watanabe M."/>
            <person name="Bogdanovic O."/>
            <person name="Lister R."/>
            <person name="Georgiou G."/>
            <person name="Paranjpe S.S."/>
            <person name="van Kruijsbergen I."/>
            <person name="Shu S."/>
            <person name="Carlson J."/>
            <person name="Kinoshita T."/>
            <person name="Ohta Y."/>
            <person name="Mawaribuchi S."/>
            <person name="Jenkins J."/>
            <person name="Grimwood J."/>
            <person name="Schmutz J."/>
            <person name="Mitros T."/>
            <person name="Mozaffari S.V."/>
            <person name="Suzuki Y."/>
            <person name="Haramoto Y."/>
            <person name="Yamamoto T.S."/>
            <person name="Takagi C."/>
            <person name="Heald R."/>
            <person name="Miller K."/>
            <person name="Haudenschild C."/>
            <person name="Kitzman J."/>
            <person name="Nakayama T."/>
            <person name="Izutsu Y."/>
            <person name="Robert J."/>
            <person name="Fortriede J."/>
            <person name="Burns K."/>
            <person name="Lotay V."/>
            <person name="Karimi K."/>
            <person name="Yasuoka Y."/>
            <person name="Dichmann D.S."/>
            <person name="Flajnik M.F."/>
            <person name="Houston D.W."/>
            <person name="Shendure J."/>
            <person name="DuPasquier L."/>
            <person name="Vize P.D."/>
            <person name="Zorn A.M."/>
            <person name="Ito M."/>
            <person name="Marcotte E.M."/>
            <person name="Wallingford J.B."/>
            <person name="Ito Y."/>
            <person name="Asashima M."/>
            <person name="Ueno N."/>
            <person name="Matsuda Y."/>
            <person name="Veenstra G.J."/>
            <person name="Fujiyama A."/>
            <person name="Harland R.M."/>
            <person name="Taira M."/>
            <person name="Rokhsar D.S."/>
        </authorList>
    </citation>
    <scope>NUCLEOTIDE SEQUENCE [LARGE SCALE GENOMIC DNA]</scope>
    <source>
        <strain evidence="3">J</strain>
    </source>
</reference>
<keyword evidence="1" id="KW-1133">Transmembrane helix</keyword>
<evidence type="ECO:0000313" key="2">
    <source>
        <dbReference type="EMBL" id="OCT75563.1"/>
    </source>
</evidence>
<dbReference type="AlphaFoldDB" id="A0A974CLD2"/>
<evidence type="ECO:0000256" key="1">
    <source>
        <dbReference type="SAM" id="Phobius"/>
    </source>
</evidence>
<keyword evidence="1" id="KW-0472">Membrane</keyword>
<protein>
    <submittedName>
        <fullName evidence="2">Uncharacterized protein</fullName>
    </submittedName>
</protein>
<organism evidence="2 3">
    <name type="scientific">Xenopus laevis</name>
    <name type="common">African clawed frog</name>
    <dbReference type="NCBI Taxonomy" id="8355"/>
    <lineage>
        <taxon>Eukaryota</taxon>
        <taxon>Metazoa</taxon>
        <taxon>Chordata</taxon>
        <taxon>Craniata</taxon>
        <taxon>Vertebrata</taxon>
        <taxon>Euteleostomi</taxon>
        <taxon>Amphibia</taxon>
        <taxon>Batrachia</taxon>
        <taxon>Anura</taxon>
        <taxon>Pipoidea</taxon>
        <taxon>Pipidae</taxon>
        <taxon>Xenopodinae</taxon>
        <taxon>Xenopus</taxon>
        <taxon>Xenopus</taxon>
    </lineage>
</organism>
<keyword evidence="1" id="KW-0812">Transmembrane</keyword>
<sequence>MILDKSLTLCNSLELLVLGLLASSLLLFISQRDLGQLLAFFMRTSQGNTLPSSLTLRDASFQSGTPKRCKH</sequence>
<gene>
    <name evidence="2" type="ORF">XELAEV_18030744mg</name>
</gene>
<proteinExistence type="predicted"/>
<dbReference type="Proteomes" id="UP000694892">
    <property type="component" value="Chromosome 6L"/>
</dbReference>
<accession>A0A974CLD2</accession>
<evidence type="ECO:0000313" key="3">
    <source>
        <dbReference type="Proteomes" id="UP000694892"/>
    </source>
</evidence>
<dbReference type="EMBL" id="CM004476">
    <property type="protein sequence ID" value="OCT75563.1"/>
    <property type="molecule type" value="Genomic_DNA"/>
</dbReference>
<name>A0A974CLD2_XENLA</name>